<evidence type="ECO:0000313" key="1">
    <source>
        <dbReference type="EMBL" id="WND01540.1"/>
    </source>
</evidence>
<dbReference type="EMBL" id="CP123872">
    <property type="protein sequence ID" value="WND01540.1"/>
    <property type="molecule type" value="Genomic_DNA"/>
</dbReference>
<dbReference type="Pfam" id="PF05138">
    <property type="entry name" value="PaaA_PaaC"/>
    <property type="match status" value="1"/>
</dbReference>
<dbReference type="Gene3D" id="1.20.1260.10">
    <property type="match status" value="1"/>
</dbReference>
<dbReference type="InterPro" id="IPR012347">
    <property type="entry name" value="Ferritin-like"/>
</dbReference>
<dbReference type="EC" id="1.14.13.149" evidence="1"/>
<dbReference type="InterPro" id="IPR007814">
    <property type="entry name" value="PaaA_PaaC"/>
</dbReference>
<keyword evidence="2" id="KW-1185">Reference proteome</keyword>
<sequence length="261" mass="30012">MNSPYYTEENPHYQYVLGLGDDALILGQRWAEWLSKGPNLELDIASSNLSLDLFGQADLWLTYAAELEGQGKDSDDLAFLRDTVDFRNHWLVEQPNGDWGMTTARMVMFSIYQFIRYERLSKSSDVRIAEIASKAIKEVTYHRRFSSEWCMRLGQGTEESNRRLQTGFNELWRFVAELFETPAWERALAEDGLAVASEDLREEWDQAMHEIMDAAGVVRPETTGRVIGSRHNGHHSEHLGHLLCEMQFLQKSYPKSSGAVW</sequence>
<dbReference type="GO" id="GO:0005829">
    <property type="term" value="C:cytosol"/>
    <property type="evidence" value="ECO:0007669"/>
    <property type="project" value="TreeGrafter"/>
</dbReference>
<proteinExistence type="predicted"/>
<organism evidence="1 2">
    <name type="scientific">Temperatibacter marinus</name>
    <dbReference type="NCBI Taxonomy" id="1456591"/>
    <lineage>
        <taxon>Bacteria</taxon>
        <taxon>Pseudomonadati</taxon>
        <taxon>Pseudomonadota</taxon>
        <taxon>Alphaproteobacteria</taxon>
        <taxon>Kordiimonadales</taxon>
        <taxon>Temperatibacteraceae</taxon>
        <taxon>Temperatibacter</taxon>
    </lineage>
</organism>
<dbReference type="NCBIfam" id="TIGR02158">
    <property type="entry name" value="PA_CoA_Oxy3"/>
    <property type="match status" value="1"/>
</dbReference>
<dbReference type="PANTHER" id="PTHR30458:SF0">
    <property type="entry name" value="1,2-PHENYLACETYL-COA EPOXIDASE, SUBUNIT C"/>
    <property type="match status" value="1"/>
</dbReference>
<protein>
    <submittedName>
        <fullName evidence="1">Phenylacetate-CoA oxygenase subunit PaaC</fullName>
        <ecNumber evidence="1">1.14.13.149</ecNumber>
    </submittedName>
</protein>
<reference evidence="1" key="1">
    <citation type="submission" date="2023-04" db="EMBL/GenBank/DDBJ databases">
        <title>Complete genome sequence of Temperatibacter marinus.</title>
        <authorList>
            <person name="Rong J.-C."/>
            <person name="Yi M.-L."/>
            <person name="Zhao Q."/>
        </authorList>
    </citation>
    <scope>NUCLEOTIDE SEQUENCE</scope>
    <source>
        <strain evidence="1">NBRC 110045</strain>
    </source>
</reference>
<dbReference type="KEGG" id="tmk:QGN29_08200"/>
<name>A0AA52EEW0_9PROT</name>
<dbReference type="RefSeq" id="WP_310797368.1">
    <property type="nucleotide sequence ID" value="NZ_CP123872.1"/>
</dbReference>
<dbReference type="Proteomes" id="UP001268683">
    <property type="component" value="Chromosome"/>
</dbReference>
<dbReference type="InterPro" id="IPR052703">
    <property type="entry name" value="Aromatic_CoA_ox/epox"/>
</dbReference>
<dbReference type="AlphaFoldDB" id="A0AA52EEW0"/>
<dbReference type="PANTHER" id="PTHR30458">
    <property type="entry name" value="PHENYLACETIC ACID DEGRADATION PROTEIN PAA"/>
    <property type="match status" value="1"/>
</dbReference>
<accession>A0AA52EEW0</accession>
<evidence type="ECO:0000313" key="2">
    <source>
        <dbReference type="Proteomes" id="UP001268683"/>
    </source>
</evidence>
<keyword evidence="1" id="KW-0560">Oxidoreductase</keyword>
<dbReference type="InterPro" id="IPR009078">
    <property type="entry name" value="Ferritin-like_SF"/>
</dbReference>
<dbReference type="PIRSF" id="PIRSF037834">
    <property type="entry name" value="PA_CoA_Oase3"/>
    <property type="match status" value="1"/>
</dbReference>
<gene>
    <name evidence="1" type="primary">paaC</name>
    <name evidence="1" type="ORF">QGN29_08200</name>
</gene>
<dbReference type="SUPFAM" id="SSF47240">
    <property type="entry name" value="Ferritin-like"/>
    <property type="match status" value="1"/>
</dbReference>
<dbReference type="GO" id="GO:0097266">
    <property type="term" value="F:phenylacetyl-CoA 1,2-epoxidase activity"/>
    <property type="evidence" value="ECO:0007669"/>
    <property type="project" value="UniProtKB-EC"/>
</dbReference>
<dbReference type="InterPro" id="IPR011882">
    <property type="entry name" value="PaaC"/>
</dbReference>
<dbReference type="GO" id="GO:0010124">
    <property type="term" value="P:phenylacetate catabolic process"/>
    <property type="evidence" value="ECO:0007669"/>
    <property type="project" value="InterPro"/>
</dbReference>